<feature type="domain" description="Methyltransferase" evidence="2">
    <location>
        <begin position="31"/>
        <end position="145"/>
    </location>
</feature>
<protein>
    <recommendedName>
        <fullName evidence="2">Methyltransferase domain-containing protein</fullName>
    </recommendedName>
</protein>
<dbReference type="AlphaFoldDB" id="A0A4Z0YKR3"/>
<dbReference type="Pfam" id="PF13847">
    <property type="entry name" value="Methyltransf_31"/>
    <property type="match status" value="1"/>
</dbReference>
<proteinExistence type="inferred from homology"/>
<dbReference type="GO" id="GO:0008168">
    <property type="term" value="F:methyltransferase activity"/>
    <property type="evidence" value="ECO:0007669"/>
    <property type="project" value="TreeGrafter"/>
</dbReference>
<dbReference type="EMBL" id="SKBN01000287">
    <property type="protein sequence ID" value="TGJ79440.1"/>
    <property type="molecule type" value="Genomic_DNA"/>
</dbReference>
<dbReference type="PANTHER" id="PTHR43591">
    <property type="entry name" value="METHYLTRANSFERASE"/>
    <property type="match status" value="1"/>
</dbReference>
<comment type="similarity">
    <text evidence="1">Belongs to the methyltransferase superfamily. LaeA methyltransferase family.</text>
</comment>
<dbReference type="OrthoDB" id="10017101at2759"/>
<dbReference type="Gene3D" id="3.40.50.150">
    <property type="entry name" value="Vaccinia Virus protein VP39"/>
    <property type="match status" value="1"/>
</dbReference>
<evidence type="ECO:0000259" key="2">
    <source>
        <dbReference type="Pfam" id="PF13847"/>
    </source>
</evidence>
<dbReference type="Proteomes" id="UP000297716">
    <property type="component" value="Unassembled WGS sequence"/>
</dbReference>
<reference evidence="3 4" key="1">
    <citation type="submission" date="2019-03" db="EMBL/GenBank/DDBJ databases">
        <title>Draft genome sequence of Xylaria hypoxylon DSM 108379, a ubiquitous saprotrophic-parasitic fungi on hardwood.</title>
        <authorList>
            <person name="Buettner E."/>
            <person name="Leonhardt S."/>
            <person name="Gebauer A.M."/>
            <person name="Liers C."/>
            <person name="Hofrichter M."/>
            <person name="Kellner H."/>
        </authorList>
    </citation>
    <scope>NUCLEOTIDE SEQUENCE [LARGE SCALE GENOMIC DNA]</scope>
    <source>
        <strain evidence="3 4">DSM 108379</strain>
    </source>
</reference>
<dbReference type="STRING" id="37992.A0A4Z0YKR3"/>
<dbReference type="InterPro" id="IPR025714">
    <property type="entry name" value="Methyltranfer_dom"/>
</dbReference>
<sequence length="276" mass="30025">MDTRIYTQAMIASYSRRTAVKNSAYMLPLLQSGMHILDVGCGPGTITLDLAAHVLEGSVTGVDASSNAVETARELCKQRGTTNASFSVGNLNKLPFDDNSFNVVHAHQVLGHLPSKQGDPGPVWGLKEMRRVCKPGGFVCAREVEWSTVVVYPRTQGVNESIALIEKLADNAGRVMAGGRGREFARRAGFNPENISASAASITYTNTADRGWWGENMASRLESSSDLNKAVELGFVAKEEVARMPEAWRNWAKVDDAFYSAIDGQILLLQLAQGYR</sequence>
<dbReference type="PANTHER" id="PTHR43591:SF24">
    <property type="entry name" value="2-METHOXY-6-POLYPRENYL-1,4-BENZOQUINOL METHYLASE, MITOCHONDRIAL"/>
    <property type="match status" value="1"/>
</dbReference>
<accession>A0A4Z0YKR3</accession>
<evidence type="ECO:0000256" key="1">
    <source>
        <dbReference type="ARBA" id="ARBA00038158"/>
    </source>
</evidence>
<evidence type="ECO:0000313" key="3">
    <source>
        <dbReference type="EMBL" id="TGJ79440.1"/>
    </source>
</evidence>
<keyword evidence="4" id="KW-1185">Reference proteome</keyword>
<organism evidence="3 4">
    <name type="scientific">Xylaria hypoxylon</name>
    <dbReference type="NCBI Taxonomy" id="37992"/>
    <lineage>
        <taxon>Eukaryota</taxon>
        <taxon>Fungi</taxon>
        <taxon>Dikarya</taxon>
        <taxon>Ascomycota</taxon>
        <taxon>Pezizomycotina</taxon>
        <taxon>Sordariomycetes</taxon>
        <taxon>Xylariomycetidae</taxon>
        <taxon>Xylariales</taxon>
        <taxon>Xylariaceae</taxon>
        <taxon>Xylaria</taxon>
    </lineage>
</organism>
<dbReference type="InterPro" id="IPR029063">
    <property type="entry name" value="SAM-dependent_MTases_sf"/>
</dbReference>
<name>A0A4Z0YKR3_9PEZI</name>
<evidence type="ECO:0000313" key="4">
    <source>
        <dbReference type="Proteomes" id="UP000297716"/>
    </source>
</evidence>
<dbReference type="CDD" id="cd02440">
    <property type="entry name" value="AdoMet_MTases"/>
    <property type="match status" value="1"/>
</dbReference>
<dbReference type="SUPFAM" id="SSF53335">
    <property type="entry name" value="S-adenosyl-L-methionine-dependent methyltransferases"/>
    <property type="match status" value="1"/>
</dbReference>
<comment type="caution">
    <text evidence="3">The sequence shown here is derived from an EMBL/GenBank/DDBJ whole genome shotgun (WGS) entry which is preliminary data.</text>
</comment>
<gene>
    <name evidence="3" type="ORF">E0Z10_g9328</name>
</gene>